<dbReference type="InterPro" id="IPR014403">
    <property type="entry name" value="APS1/VSP"/>
</dbReference>
<dbReference type="InterPro" id="IPR036412">
    <property type="entry name" value="HAD-like_sf"/>
</dbReference>
<evidence type="ECO:0000313" key="2">
    <source>
        <dbReference type="Proteomes" id="UP001472677"/>
    </source>
</evidence>
<dbReference type="PIRSF" id="PIRSF002674">
    <property type="entry name" value="VSP"/>
    <property type="match status" value="1"/>
</dbReference>
<reference evidence="1 2" key="1">
    <citation type="journal article" date="2024" name="G3 (Bethesda)">
        <title>Genome assembly of Hibiscus sabdariffa L. provides insights into metabolisms of medicinal natural products.</title>
        <authorList>
            <person name="Kim T."/>
        </authorList>
    </citation>
    <scope>NUCLEOTIDE SEQUENCE [LARGE SCALE GENOMIC DNA]</scope>
    <source>
        <strain evidence="1">TK-2024</strain>
        <tissue evidence="1">Old leaves</tissue>
    </source>
</reference>
<dbReference type="Pfam" id="PF03767">
    <property type="entry name" value="Acid_phosphat_B"/>
    <property type="match status" value="1"/>
</dbReference>
<sequence>MGLLFFLFLATTISDGSPAKETIPGDKVLLGHGSGPGVDRAPGLSCLSWRLAVETNNIINWNTVPGQCEDYVGYYMMGQQYRKDSAMVTNQALLHAQSLTTVGRDGKDVWVFDVDETSLSNLPYYATQGFGADPYDATSFNKWVLEGKAPALPESLKLYQKLLSLGIKVVFLTGRPEDQRNVTSSNLRQVGYHTWEKLILKATSYSGETAVAYKSSERGKLVKSGYRIVGNIGDQWSDILGTNPGNRTFKLPDPMYYIG</sequence>
<keyword evidence="2" id="KW-1185">Reference proteome</keyword>
<dbReference type="EMBL" id="JBBPBM010002362">
    <property type="protein sequence ID" value="KAK8479041.1"/>
    <property type="molecule type" value="Genomic_DNA"/>
</dbReference>
<name>A0ABR1ZFF8_9ROSI</name>
<accession>A0ABR1ZFF8</accession>
<dbReference type="InterPro" id="IPR010028">
    <property type="entry name" value="Acid_phosphatase_pln"/>
</dbReference>
<dbReference type="PANTHER" id="PTHR31284:SF19">
    <property type="entry name" value="VEGETATIVE STORAGE PROTEIN 1-RELATED"/>
    <property type="match status" value="1"/>
</dbReference>
<dbReference type="NCBIfam" id="TIGR01675">
    <property type="entry name" value="plant-AP"/>
    <property type="match status" value="1"/>
</dbReference>
<dbReference type="Gene3D" id="3.40.50.1000">
    <property type="entry name" value="HAD superfamily/HAD-like"/>
    <property type="match status" value="1"/>
</dbReference>
<dbReference type="Proteomes" id="UP001472677">
    <property type="component" value="Unassembled WGS sequence"/>
</dbReference>
<proteinExistence type="predicted"/>
<gene>
    <name evidence="1" type="ORF">V6N12_035043</name>
</gene>
<protein>
    <submittedName>
        <fullName evidence="1">Uncharacterized protein</fullName>
    </submittedName>
</protein>
<comment type="caution">
    <text evidence="1">The sequence shown here is derived from an EMBL/GenBank/DDBJ whole genome shotgun (WGS) entry which is preliminary data.</text>
</comment>
<dbReference type="InterPro" id="IPR023214">
    <property type="entry name" value="HAD_sf"/>
</dbReference>
<evidence type="ECO:0000313" key="1">
    <source>
        <dbReference type="EMBL" id="KAK8479041.1"/>
    </source>
</evidence>
<dbReference type="PANTHER" id="PTHR31284">
    <property type="entry name" value="ACID PHOSPHATASE-LIKE PROTEIN"/>
    <property type="match status" value="1"/>
</dbReference>
<dbReference type="SUPFAM" id="SSF56784">
    <property type="entry name" value="HAD-like"/>
    <property type="match status" value="1"/>
</dbReference>
<organism evidence="1 2">
    <name type="scientific">Hibiscus sabdariffa</name>
    <name type="common">roselle</name>
    <dbReference type="NCBI Taxonomy" id="183260"/>
    <lineage>
        <taxon>Eukaryota</taxon>
        <taxon>Viridiplantae</taxon>
        <taxon>Streptophyta</taxon>
        <taxon>Embryophyta</taxon>
        <taxon>Tracheophyta</taxon>
        <taxon>Spermatophyta</taxon>
        <taxon>Magnoliopsida</taxon>
        <taxon>eudicotyledons</taxon>
        <taxon>Gunneridae</taxon>
        <taxon>Pentapetalae</taxon>
        <taxon>rosids</taxon>
        <taxon>malvids</taxon>
        <taxon>Malvales</taxon>
        <taxon>Malvaceae</taxon>
        <taxon>Malvoideae</taxon>
        <taxon>Hibiscus</taxon>
    </lineage>
</organism>
<dbReference type="CDD" id="cd07535">
    <property type="entry name" value="HAD_VSP"/>
    <property type="match status" value="1"/>
</dbReference>
<dbReference type="InterPro" id="IPR005519">
    <property type="entry name" value="Acid_phosphat_B-like"/>
</dbReference>